<evidence type="ECO:0000313" key="2">
    <source>
        <dbReference type="Proteomes" id="UP000828390"/>
    </source>
</evidence>
<comment type="caution">
    <text evidence="1">The sequence shown here is derived from an EMBL/GenBank/DDBJ whole genome shotgun (WGS) entry which is preliminary data.</text>
</comment>
<protein>
    <submittedName>
        <fullName evidence="1">Uncharacterized protein</fullName>
    </submittedName>
</protein>
<accession>A0A9D4FM92</accession>
<name>A0A9D4FM92_DREPO</name>
<organism evidence="1 2">
    <name type="scientific">Dreissena polymorpha</name>
    <name type="common">Zebra mussel</name>
    <name type="synonym">Mytilus polymorpha</name>
    <dbReference type="NCBI Taxonomy" id="45954"/>
    <lineage>
        <taxon>Eukaryota</taxon>
        <taxon>Metazoa</taxon>
        <taxon>Spiralia</taxon>
        <taxon>Lophotrochozoa</taxon>
        <taxon>Mollusca</taxon>
        <taxon>Bivalvia</taxon>
        <taxon>Autobranchia</taxon>
        <taxon>Heteroconchia</taxon>
        <taxon>Euheterodonta</taxon>
        <taxon>Imparidentia</taxon>
        <taxon>Neoheterodontei</taxon>
        <taxon>Myida</taxon>
        <taxon>Dreissenoidea</taxon>
        <taxon>Dreissenidae</taxon>
        <taxon>Dreissena</taxon>
    </lineage>
</organism>
<dbReference type="Gene3D" id="2.130.10.10">
    <property type="entry name" value="YVTN repeat-like/Quinoprotein amine dehydrogenase"/>
    <property type="match status" value="1"/>
</dbReference>
<dbReference type="EMBL" id="JAIWYP010000007">
    <property type="protein sequence ID" value="KAH3799346.1"/>
    <property type="molecule type" value="Genomic_DNA"/>
</dbReference>
<dbReference type="SUPFAM" id="SSF75011">
    <property type="entry name" value="3-carboxy-cis,cis-mucoante lactonizing enzyme"/>
    <property type="match status" value="1"/>
</dbReference>
<dbReference type="InterPro" id="IPR015943">
    <property type="entry name" value="WD40/YVTN_repeat-like_dom_sf"/>
</dbReference>
<gene>
    <name evidence="1" type="ORF">DPMN_152953</name>
</gene>
<evidence type="ECO:0000313" key="1">
    <source>
        <dbReference type="EMBL" id="KAH3799346.1"/>
    </source>
</evidence>
<reference evidence="1" key="2">
    <citation type="submission" date="2020-11" db="EMBL/GenBank/DDBJ databases">
        <authorList>
            <person name="McCartney M.A."/>
            <person name="Auch B."/>
            <person name="Kono T."/>
            <person name="Mallez S."/>
            <person name="Becker A."/>
            <person name="Gohl D.M."/>
            <person name="Silverstein K.A.T."/>
            <person name="Koren S."/>
            <person name="Bechman K.B."/>
            <person name="Herman A."/>
            <person name="Abrahante J.E."/>
            <person name="Garbe J."/>
        </authorList>
    </citation>
    <scope>NUCLEOTIDE SEQUENCE</scope>
    <source>
        <strain evidence="1">Duluth1</strain>
        <tissue evidence="1">Whole animal</tissue>
    </source>
</reference>
<reference evidence="1" key="1">
    <citation type="journal article" date="2019" name="bioRxiv">
        <title>The Genome of the Zebra Mussel, Dreissena polymorpha: A Resource for Invasive Species Research.</title>
        <authorList>
            <person name="McCartney M.A."/>
            <person name="Auch B."/>
            <person name="Kono T."/>
            <person name="Mallez S."/>
            <person name="Zhang Y."/>
            <person name="Obille A."/>
            <person name="Becker A."/>
            <person name="Abrahante J.E."/>
            <person name="Garbe J."/>
            <person name="Badalamenti J.P."/>
            <person name="Herman A."/>
            <person name="Mangelson H."/>
            <person name="Liachko I."/>
            <person name="Sullivan S."/>
            <person name="Sone E.D."/>
            <person name="Koren S."/>
            <person name="Silverstein K.A.T."/>
            <person name="Beckman K.B."/>
            <person name="Gohl D.M."/>
        </authorList>
    </citation>
    <scope>NUCLEOTIDE SEQUENCE</scope>
    <source>
        <strain evidence="1">Duluth1</strain>
        <tissue evidence="1">Whole animal</tissue>
    </source>
</reference>
<dbReference type="Proteomes" id="UP000828390">
    <property type="component" value="Unassembled WGS sequence"/>
</dbReference>
<dbReference type="AlphaFoldDB" id="A0A9D4FM92"/>
<sequence length="108" mass="11999">MEKKIYVTANESGKLITLIRDEAAKVTFKDPAFVHKYPNSNIHVTSTGRVFVFGSSVSQVDTDGKKVLNTIILDMPFPGSVYVNEDTSKMIVGLWNNDNAIDFKTKVT</sequence>
<keyword evidence="2" id="KW-1185">Reference proteome</keyword>
<proteinExistence type="predicted"/>